<dbReference type="AlphaFoldDB" id="A0A9X1Y9U6"/>
<protein>
    <submittedName>
        <fullName evidence="4">Glycosyltransferase family 4 protein</fullName>
    </submittedName>
</protein>
<dbReference type="GO" id="GO:0009103">
    <property type="term" value="P:lipopolysaccharide biosynthetic process"/>
    <property type="evidence" value="ECO:0007669"/>
    <property type="project" value="TreeGrafter"/>
</dbReference>
<evidence type="ECO:0000256" key="1">
    <source>
        <dbReference type="ARBA" id="ARBA00022679"/>
    </source>
</evidence>
<evidence type="ECO:0000256" key="2">
    <source>
        <dbReference type="SAM" id="MobiDB-lite"/>
    </source>
</evidence>
<dbReference type="PANTHER" id="PTHR46401">
    <property type="entry name" value="GLYCOSYLTRANSFERASE WBBK-RELATED"/>
    <property type="match status" value="1"/>
</dbReference>
<feature type="domain" description="Glycosyl transferase family 1" evidence="3">
    <location>
        <begin position="250"/>
        <end position="369"/>
    </location>
</feature>
<comment type="caution">
    <text evidence="4">The sequence shown here is derived from an EMBL/GenBank/DDBJ whole genome shotgun (WGS) entry which is preliminary data.</text>
</comment>
<dbReference type="EMBL" id="JALPRX010000068">
    <property type="protein sequence ID" value="MCK8785797.1"/>
    <property type="molecule type" value="Genomic_DNA"/>
</dbReference>
<name>A0A9X1Y9U6_9PROT</name>
<reference evidence="4" key="1">
    <citation type="submission" date="2022-04" db="EMBL/GenBank/DDBJ databases">
        <title>Roseomonas acroporae sp. nov., isolated from coral Acropora digitifera.</title>
        <authorList>
            <person name="Sun H."/>
        </authorList>
    </citation>
    <scope>NUCLEOTIDE SEQUENCE</scope>
    <source>
        <strain evidence="4">NAR14</strain>
    </source>
</reference>
<organism evidence="4 5">
    <name type="scientific">Roseomonas acroporae</name>
    <dbReference type="NCBI Taxonomy" id="2937791"/>
    <lineage>
        <taxon>Bacteria</taxon>
        <taxon>Pseudomonadati</taxon>
        <taxon>Pseudomonadota</taxon>
        <taxon>Alphaproteobacteria</taxon>
        <taxon>Acetobacterales</taxon>
        <taxon>Roseomonadaceae</taxon>
        <taxon>Roseomonas</taxon>
    </lineage>
</organism>
<dbReference type="InterPro" id="IPR001296">
    <property type="entry name" value="Glyco_trans_1"/>
</dbReference>
<sequence>MHLFLDVSRLLTCGRKPAPSGIDRVEFAYARRWSGEGAAASPSVAPPGPVTFVASAGLGRFAAIGAGAVRELVAGLAAAWAGGPEAAAAARHARRLAEHWRARLLLGRDIVPAIRRARDPVFLLVSHRFLERREALARLRGAGAAFVPLIHDLIPLTHPEYARPGQPEKHGRRIASAAALSDAVIVNSAATEAAFAPWLAAAGRLGPAAPPVLVAPLGIEPGAPPHVEGARPGEHAAEALCAVDAAPDAARPYFVALGTIEPRKNHMLLLHLWREFAARLGPAAPRLVLIGRRGWENENVVDLLDRCAALRGLVEERGGIPDDLAVRLVAGARALLFPSFAEGYGLPLAEALALGVPALCSDLPALREVGGEVPDYLDPLDGPGWRRAILDYAMPGSPARTAQLARLPGWSAPRWDSHFVGVDALLPLALERRRAAAQATDPTRKLHAVVQRRPPLAALQRDMP</sequence>
<gene>
    <name evidence="4" type="ORF">M0638_15565</name>
</gene>
<dbReference type="SUPFAM" id="SSF53756">
    <property type="entry name" value="UDP-Glycosyltransferase/glycogen phosphorylase"/>
    <property type="match status" value="1"/>
</dbReference>
<dbReference type="RefSeq" id="WP_248667914.1">
    <property type="nucleotide sequence ID" value="NZ_JALPRX010000068.1"/>
</dbReference>
<dbReference type="Gene3D" id="3.40.50.2000">
    <property type="entry name" value="Glycogen Phosphorylase B"/>
    <property type="match status" value="1"/>
</dbReference>
<dbReference type="PANTHER" id="PTHR46401:SF2">
    <property type="entry name" value="GLYCOSYLTRANSFERASE WBBK-RELATED"/>
    <property type="match status" value="1"/>
</dbReference>
<evidence type="ECO:0000259" key="3">
    <source>
        <dbReference type="Pfam" id="PF00534"/>
    </source>
</evidence>
<evidence type="ECO:0000313" key="5">
    <source>
        <dbReference type="Proteomes" id="UP001139516"/>
    </source>
</evidence>
<dbReference type="GO" id="GO:0016757">
    <property type="term" value="F:glycosyltransferase activity"/>
    <property type="evidence" value="ECO:0007669"/>
    <property type="project" value="InterPro"/>
</dbReference>
<keyword evidence="5" id="KW-1185">Reference proteome</keyword>
<dbReference type="Pfam" id="PF00534">
    <property type="entry name" value="Glycos_transf_1"/>
    <property type="match status" value="1"/>
</dbReference>
<dbReference type="Proteomes" id="UP001139516">
    <property type="component" value="Unassembled WGS sequence"/>
</dbReference>
<dbReference type="CDD" id="cd03809">
    <property type="entry name" value="GT4_MtfB-like"/>
    <property type="match status" value="1"/>
</dbReference>
<proteinExistence type="predicted"/>
<evidence type="ECO:0000313" key="4">
    <source>
        <dbReference type="EMBL" id="MCK8785797.1"/>
    </source>
</evidence>
<accession>A0A9X1Y9U6</accession>
<feature type="region of interest" description="Disordered" evidence="2">
    <location>
        <begin position="439"/>
        <end position="464"/>
    </location>
</feature>
<keyword evidence="1" id="KW-0808">Transferase</keyword>